<dbReference type="PROSITE" id="PS51077">
    <property type="entry name" value="HTH_ICLR"/>
    <property type="match status" value="1"/>
</dbReference>
<sequence length="263" mass="28086">MVSAAGSAPGPSQLLVLSKITDILDAFTLEAPALTLTQIREATGLPVSTTQRLVVNLVAQGFLDRDGDRFRIGLRMAYWAAPAVRGIRAVDVVAPLLQELRDATGETASLFRSEEDYRVCIGLEETHHELRQDSYVGKVAPLTVGSAGRVLLAWNDELRAQVLGRPIPDLAHRTITDPAALAAAVAETARRGYAITGNERVDGLTGVAAPVFDPDGRVRMAISVSGPVARISPDDLDRWTPLVREAADQATRRLGGRAPAPVS</sequence>
<dbReference type="SUPFAM" id="SSF46785">
    <property type="entry name" value="Winged helix' DNA-binding domain"/>
    <property type="match status" value="1"/>
</dbReference>
<dbReference type="InterPro" id="IPR005471">
    <property type="entry name" value="Tscrpt_reg_IclR_N"/>
</dbReference>
<accession>A0A3Q9UZK6</accession>
<dbReference type="InterPro" id="IPR036388">
    <property type="entry name" value="WH-like_DNA-bd_sf"/>
</dbReference>
<feature type="domain" description="HTH iclR-type" evidence="4">
    <location>
        <begin position="14"/>
        <end position="74"/>
    </location>
</feature>
<evidence type="ECO:0000259" key="4">
    <source>
        <dbReference type="PROSITE" id="PS51077"/>
    </source>
</evidence>
<dbReference type="Gene3D" id="3.30.450.40">
    <property type="match status" value="1"/>
</dbReference>
<evidence type="ECO:0000256" key="1">
    <source>
        <dbReference type="ARBA" id="ARBA00023015"/>
    </source>
</evidence>
<organism evidence="6 7">
    <name type="scientific">Rathayibacter festucae DSM 15932</name>
    <dbReference type="NCBI Taxonomy" id="1328866"/>
    <lineage>
        <taxon>Bacteria</taxon>
        <taxon>Bacillati</taxon>
        <taxon>Actinomycetota</taxon>
        <taxon>Actinomycetes</taxon>
        <taxon>Micrococcales</taxon>
        <taxon>Microbacteriaceae</taxon>
        <taxon>Rathayibacter</taxon>
    </lineage>
</organism>
<evidence type="ECO:0000313" key="6">
    <source>
        <dbReference type="EMBL" id="AZZ53541.1"/>
    </source>
</evidence>
<dbReference type="KEGG" id="rfs:C1I64_16855"/>
<keyword evidence="2" id="KW-0238">DNA-binding</keyword>
<keyword evidence="3" id="KW-0804">Transcription</keyword>
<dbReference type="Gene3D" id="1.10.10.10">
    <property type="entry name" value="Winged helix-like DNA-binding domain superfamily/Winged helix DNA-binding domain"/>
    <property type="match status" value="1"/>
</dbReference>
<dbReference type="PROSITE" id="PS51078">
    <property type="entry name" value="ICLR_ED"/>
    <property type="match status" value="1"/>
</dbReference>
<dbReference type="Pfam" id="PF01614">
    <property type="entry name" value="IclR_C"/>
    <property type="match status" value="1"/>
</dbReference>
<dbReference type="InterPro" id="IPR029016">
    <property type="entry name" value="GAF-like_dom_sf"/>
</dbReference>
<dbReference type="Proteomes" id="UP000285317">
    <property type="component" value="Chromosome"/>
</dbReference>
<feature type="domain" description="IclR-ED" evidence="5">
    <location>
        <begin position="75"/>
        <end position="256"/>
    </location>
</feature>
<proteinExistence type="predicted"/>
<dbReference type="PANTHER" id="PTHR30136:SF39">
    <property type="entry name" value="TRANSCRIPTIONAL REGULATORY PROTEIN"/>
    <property type="match status" value="1"/>
</dbReference>
<dbReference type="EMBL" id="CP028137">
    <property type="protein sequence ID" value="AZZ53541.1"/>
    <property type="molecule type" value="Genomic_DNA"/>
</dbReference>
<dbReference type="Pfam" id="PF09339">
    <property type="entry name" value="HTH_IclR"/>
    <property type="match status" value="1"/>
</dbReference>
<gene>
    <name evidence="6" type="ORF">C1I64_16855</name>
</gene>
<dbReference type="GO" id="GO:0045892">
    <property type="term" value="P:negative regulation of DNA-templated transcription"/>
    <property type="evidence" value="ECO:0007669"/>
    <property type="project" value="TreeGrafter"/>
</dbReference>
<dbReference type="RefSeq" id="WP_127887992.1">
    <property type="nucleotide sequence ID" value="NZ_CP028137.1"/>
</dbReference>
<dbReference type="GO" id="GO:0003700">
    <property type="term" value="F:DNA-binding transcription factor activity"/>
    <property type="evidence" value="ECO:0007669"/>
    <property type="project" value="TreeGrafter"/>
</dbReference>
<dbReference type="InterPro" id="IPR050707">
    <property type="entry name" value="HTH_MetabolicPath_Reg"/>
</dbReference>
<evidence type="ECO:0000259" key="5">
    <source>
        <dbReference type="PROSITE" id="PS51078"/>
    </source>
</evidence>
<dbReference type="InterPro" id="IPR036390">
    <property type="entry name" value="WH_DNA-bd_sf"/>
</dbReference>
<evidence type="ECO:0000313" key="7">
    <source>
        <dbReference type="Proteomes" id="UP000285317"/>
    </source>
</evidence>
<protein>
    <submittedName>
        <fullName evidence="6">IclR family transcriptional regulator</fullName>
    </submittedName>
</protein>
<dbReference type="AlphaFoldDB" id="A0A3Q9UZK6"/>
<dbReference type="GO" id="GO:0003677">
    <property type="term" value="F:DNA binding"/>
    <property type="evidence" value="ECO:0007669"/>
    <property type="project" value="UniProtKB-KW"/>
</dbReference>
<reference evidence="6 7" key="1">
    <citation type="submission" date="2018-03" db="EMBL/GenBank/DDBJ databases">
        <title>Bacteriophage NCPPB3778 and a type I-E CRISPR drive the evolution of the US Biological Select Agent, Rathayibacter toxicus.</title>
        <authorList>
            <person name="Davis E.W.II."/>
            <person name="Tabima J.F."/>
            <person name="Weisberg A.J."/>
            <person name="Dantas Lopes L."/>
            <person name="Wiseman M.S."/>
            <person name="Wiseman M.S."/>
            <person name="Pupko T."/>
            <person name="Belcher M.S."/>
            <person name="Sechler A.J."/>
            <person name="Tancos M.A."/>
            <person name="Schroeder B.K."/>
            <person name="Murray T.D."/>
            <person name="Luster D.G."/>
            <person name="Schneider W.L."/>
            <person name="Rogers E."/>
            <person name="Andreote F.D."/>
            <person name="Grunwald N.J."/>
            <person name="Putnam M.L."/>
            <person name="Chang J.H."/>
        </authorList>
    </citation>
    <scope>NUCLEOTIDE SEQUENCE [LARGE SCALE GENOMIC DNA]</scope>
    <source>
        <strain evidence="6 7">DSM 15932</strain>
    </source>
</reference>
<dbReference type="PANTHER" id="PTHR30136">
    <property type="entry name" value="HELIX-TURN-HELIX TRANSCRIPTIONAL REGULATOR, ICLR FAMILY"/>
    <property type="match status" value="1"/>
</dbReference>
<evidence type="ECO:0000256" key="2">
    <source>
        <dbReference type="ARBA" id="ARBA00023125"/>
    </source>
</evidence>
<keyword evidence="1" id="KW-0805">Transcription regulation</keyword>
<dbReference type="InterPro" id="IPR014757">
    <property type="entry name" value="Tscrpt_reg_IclR_C"/>
</dbReference>
<name>A0A3Q9UZK6_9MICO</name>
<dbReference type="SMART" id="SM00346">
    <property type="entry name" value="HTH_ICLR"/>
    <property type="match status" value="1"/>
</dbReference>
<dbReference type="SUPFAM" id="SSF55781">
    <property type="entry name" value="GAF domain-like"/>
    <property type="match status" value="1"/>
</dbReference>
<evidence type="ECO:0000256" key="3">
    <source>
        <dbReference type="ARBA" id="ARBA00023163"/>
    </source>
</evidence>